<dbReference type="InterPro" id="IPR002861">
    <property type="entry name" value="Reeler_dom"/>
</dbReference>
<dbReference type="Proteomes" id="UP000248745">
    <property type="component" value="Unassembled WGS sequence"/>
</dbReference>
<dbReference type="EMBL" id="QKTW01000011">
    <property type="protein sequence ID" value="PZF73512.1"/>
    <property type="molecule type" value="Genomic_DNA"/>
</dbReference>
<evidence type="ECO:0000313" key="4">
    <source>
        <dbReference type="Proteomes" id="UP000248745"/>
    </source>
</evidence>
<dbReference type="OrthoDB" id="1493438at2"/>
<dbReference type="NCBIfam" id="NF041895">
    <property type="entry name" value="choice_anch_V"/>
    <property type="match status" value="1"/>
</dbReference>
<feature type="domain" description="Reelin" evidence="1">
    <location>
        <begin position="69"/>
        <end position="170"/>
    </location>
</feature>
<evidence type="ECO:0000313" key="3">
    <source>
        <dbReference type="EMBL" id="PZF73512.1"/>
    </source>
</evidence>
<dbReference type="NCBIfam" id="TIGR04183">
    <property type="entry name" value="Por_Secre_tail"/>
    <property type="match status" value="1"/>
</dbReference>
<accession>A0A2W2AIW1</accession>
<sequence length="286" mass="29313">MCKKFILFSAFAGMAIVTLSSYQNGPYQGGNLNRTGSAGSSANCSGGCHGSNTASTIVNITLSSNGQTVTSYTPGQTYTVTITGSNANNLPYFGFQASCVKNSSTSTQAGSFAASGTNPAVRNASGSLQLVEHNSPIAGTAAGSGYSYSTSFSWTAPAAGTGSVKFFVTLNAVNHDGTTNGDQPNANTALISEATTGVSEATKDVALNIFPNPAQNDINIHADNVTPGTYSLTVFDLTGKKLESKNVIANGSELETSVSVGGWAAGLYHIQLSKDGMKKVIPFVKN</sequence>
<feature type="domain" description="Secretion system C-terminal sorting" evidence="2">
    <location>
        <begin position="209"/>
        <end position="280"/>
    </location>
</feature>
<dbReference type="Pfam" id="PF18962">
    <property type="entry name" value="Por_Secre_tail"/>
    <property type="match status" value="1"/>
</dbReference>
<keyword evidence="4" id="KW-1185">Reference proteome</keyword>
<comment type="caution">
    <text evidence="3">The sequence shown here is derived from an EMBL/GenBank/DDBJ whole genome shotgun (WGS) entry which is preliminary data.</text>
</comment>
<dbReference type="RefSeq" id="WP_110998238.1">
    <property type="nucleotide sequence ID" value="NZ_QKTW01000011.1"/>
</dbReference>
<dbReference type="AlphaFoldDB" id="A0A2W2AIW1"/>
<dbReference type="Pfam" id="PF02014">
    <property type="entry name" value="Reeler"/>
    <property type="match status" value="1"/>
</dbReference>
<dbReference type="InterPro" id="IPR042307">
    <property type="entry name" value="Reeler_sf"/>
</dbReference>
<evidence type="ECO:0008006" key="5">
    <source>
        <dbReference type="Google" id="ProtNLM"/>
    </source>
</evidence>
<organism evidence="3 4">
    <name type="scientific">Taibaiella soli</name>
    <dbReference type="NCBI Taxonomy" id="1649169"/>
    <lineage>
        <taxon>Bacteria</taxon>
        <taxon>Pseudomonadati</taxon>
        <taxon>Bacteroidota</taxon>
        <taxon>Chitinophagia</taxon>
        <taxon>Chitinophagales</taxon>
        <taxon>Chitinophagaceae</taxon>
        <taxon>Taibaiella</taxon>
    </lineage>
</organism>
<dbReference type="Gene3D" id="2.60.40.4060">
    <property type="entry name" value="Reeler domain"/>
    <property type="match status" value="1"/>
</dbReference>
<name>A0A2W2AIW1_9BACT</name>
<reference evidence="3 4" key="1">
    <citation type="submission" date="2018-06" db="EMBL/GenBank/DDBJ databases">
        <title>Mucibacter soli gen. nov., sp. nov., a new member of the family Chitinophagaceae producing mucin.</title>
        <authorList>
            <person name="Kim M.-K."/>
            <person name="Park S."/>
            <person name="Kim T.-S."/>
            <person name="Joung Y."/>
            <person name="Han J.-H."/>
            <person name="Kim S.B."/>
        </authorList>
    </citation>
    <scope>NUCLEOTIDE SEQUENCE [LARGE SCALE GENOMIC DNA]</scope>
    <source>
        <strain evidence="3 4">R1-15</strain>
    </source>
</reference>
<protein>
    <recommendedName>
        <fullName evidence="5">Secretion system C-terminal sorting domain-containing protein</fullName>
    </recommendedName>
</protein>
<gene>
    <name evidence="3" type="ORF">DN068_07240</name>
</gene>
<evidence type="ECO:0000259" key="1">
    <source>
        <dbReference type="Pfam" id="PF02014"/>
    </source>
</evidence>
<dbReference type="InterPro" id="IPR026444">
    <property type="entry name" value="Secre_tail"/>
</dbReference>
<evidence type="ECO:0000259" key="2">
    <source>
        <dbReference type="Pfam" id="PF18962"/>
    </source>
</evidence>
<proteinExistence type="predicted"/>